<dbReference type="InterPro" id="IPR023210">
    <property type="entry name" value="NADP_OxRdtase_dom"/>
</dbReference>
<dbReference type="SUPFAM" id="SSF51430">
    <property type="entry name" value="NAD(P)-linked oxidoreductase"/>
    <property type="match status" value="1"/>
</dbReference>
<dbReference type="InterPro" id="IPR036812">
    <property type="entry name" value="NAD(P)_OxRdtase_dom_sf"/>
</dbReference>
<dbReference type="PANTHER" id="PTHR43364:SF4">
    <property type="entry name" value="NAD(P)-LINKED OXIDOREDUCTASE SUPERFAMILY PROTEIN"/>
    <property type="match status" value="1"/>
</dbReference>
<dbReference type="EMBL" id="JBEXPZ010000015">
    <property type="protein sequence ID" value="MET9845551.1"/>
    <property type="molecule type" value="Genomic_DNA"/>
</dbReference>
<dbReference type="CDD" id="cd19080">
    <property type="entry name" value="AKR_AKR9A_9B"/>
    <property type="match status" value="1"/>
</dbReference>
<organism evidence="3 4">
    <name type="scientific">Streptomyces ossamyceticus</name>
    <dbReference type="NCBI Taxonomy" id="249581"/>
    <lineage>
        <taxon>Bacteria</taxon>
        <taxon>Bacillati</taxon>
        <taxon>Actinomycetota</taxon>
        <taxon>Actinomycetes</taxon>
        <taxon>Kitasatosporales</taxon>
        <taxon>Streptomycetaceae</taxon>
        <taxon>Streptomyces</taxon>
    </lineage>
</organism>
<keyword evidence="4" id="KW-1185">Reference proteome</keyword>
<dbReference type="Gene3D" id="3.20.20.100">
    <property type="entry name" value="NADP-dependent oxidoreductase domain"/>
    <property type="match status" value="1"/>
</dbReference>
<comment type="caution">
    <text evidence="3">The sequence shown here is derived from an EMBL/GenBank/DDBJ whole genome shotgun (WGS) entry which is preliminary data.</text>
</comment>
<evidence type="ECO:0000259" key="2">
    <source>
        <dbReference type="Pfam" id="PF00248"/>
    </source>
</evidence>
<evidence type="ECO:0000313" key="4">
    <source>
        <dbReference type="Proteomes" id="UP001550210"/>
    </source>
</evidence>
<dbReference type="Proteomes" id="UP001550210">
    <property type="component" value="Unassembled WGS sequence"/>
</dbReference>
<gene>
    <name evidence="3" type="ORF">ABZZ21_13355</name>
</gene>
<dbReference type="Pfam" id="PF00248">
    <property type="entry name" value="Aldo_ket_red"/>
    <property type="match status" value="1"/>
</dbReference>
<accession>A0ABV2UVG8</accession>
<dbReference type="InterPro" id="IPR050523">
    <property type="entry name" value="AKR_Detox_Biosynth"/>
</dbReference>
<proteinExistence type="predicted"/>
<evidence type="ECO:0000313" key="3">
    <source>
        <dbReference type="EMBL" id="MET9845551.1"/>
    </source>
</evidence>
<keyword evidence="1" id="KW-0560">Oxidoreductase</keyword>
<reference evidence="3 4" key="1">
    <citation type="submission" date="2024-06" db="EMBL/GenBank/DDBJ databases">
        <title>The Natural Products Discovery Center: Release of the First 8490 Sequenced Strains for Exploring Actinobacteria Biosynthetic Diversity.</title>
        <authorList>
            <person name="Kalkreuter E."/>
            <person name="Kautsar S.A."/>
            <person name="Yang D."/>
            <person name="Bader C.D."/>
            <person name="Teijaro C.N."/>
            <person name="Fluegel L."/>
            <person name="Davis C.M."/>
            <person name="Simpson J.R."/>
            <person name="Lauterbach L."/>
            <person name="Steele A.D."/>
            <person name="Gui C."/>
            <person name="Meng S."/>
            <person name="Li G."/>
            <person name="Viehrig K."/>
            <person name="Ye F."/>
            <person name="Su P."/>
            <person name="Kiefer A.F."/>
            <person name="Nichols A."/>
            <person name="Cepeda A.J."/>
            <person name="Yan W."/>
            <person name="Fan B."/>
            <person name="Jiang Y."/>
            <person name="Adhikari A."/>
            <person name="Zheng C.-J."/>
            <person name="Schuster L."/>
            <person name="Cowan T.M."/>
            <person name="Smanski M.J."/>
            <person name="Chevrette M.G."/>
            <person name="De Carvalho L.P.S."/>
            <person name="Shen B."/>
        </authorList>
    </citation>
    <scope>NUCLEOTIDE SEQUENCE [LARGE SCALE GENOMIC DNA]</scope>
    <source>
        <strain evidence="3 4">NPDC006434</strain>
    </source>
</reference>
<evidence type="ECO:0000256" key="1">
    <source>
        <dbReference type="ARBA" id="ARBA00023002"/>
    </source>
</evidence>
<dbReference type="RefSeq" id="WP_355396459.1">
    <property type="nucleotide sequence ID" value="NZ_JBEGHN010000001.1"/>
</dbReference>
<dbReference type="PANTHER" id="PTHR43364">
    <property type="entry name" value="NADH-SPECIFIC METHYLGLYOXAL REDUCTASE-RELATED"/>
    <property type="match status" value="1"/>
</dbReference>
<protein>
    <submittedName>
        <fullName evidence="3">Aldo/keto reductase</fullName>
    </submittedName>
</protein>
<feature type="domain" description="NADP-dependent oxidoreductase" evidence="2">
    <location>
        <begin position="16"/>
        <end position="308"/>
    </location>
</feature>
<name>A0ABV2UVG8_9ACTN</name>
<sequence length="347" mass="37730">MRYRLLGRTGLRVSELFLGAMTFGEQGGVGAPRAECARILDVYAEAGGNVIDTAVNYRGGESERIVGELLKGQRDRFVLSTKYTVSRDGTDPNAAGNHRKNLALSLETSLRRLETDYIDLYWVHIWDRNTPLEETMRALDDAVRSGKVLYVGISDAPAWVVARANTLAEWRGWSPLSALQVPYSLLNRDIERELLPMAEAFGMSVAAWSPLQNGILSGKYTRAGGPAPGTATRLSAETIGRRERAVAQAVQSAADELGATPAQVAIAWTMAHSPAVHPVLGARRAEQLTDNLGAARLVLPEEVLARLEDTTGFRLGFPGDFIDEASAWVYGSAGQRVVPREWGRGAQ</sequence>